<dbReference type="AlphaFoldDB" id="A0A0E3W3V4"/>
<proteinExistence type="predicted"/>
<name>A0A0E3W3V4_9FIRM</name>
<evidence type="ECO:0000313" key="3">
    <source>
        <dbReference type="Proteomes" id="UP000045545"/>
    </source>
</evidence>
<reference evidence="2 3" key="1">
    <citation type="submission" date="2015-03" db="EMBL/GenBank/DDBJ databases">
        <authorList>
            <person name="Murphy D."/>
        </authorList>
    </citation>
    <scope>NUCLEOTIDE SEQUENCE [LARGE SCALE GENOMIC DNA]</scope>
    <source>
        <strain evidence="2 3">OL-4</strain>
    </source>
</reference>
<dbReference type="GO" id="GO:0006313">
    <property type="term" value="P:DNA transposition"/>
    <property type="evidence" value="ECO:0007669"/>
    <property type="project" value="InterPro"/>
</dbReference>
<dbReference type="STRING" id="690567.2660"/>
<dbReference type="Proteomes" id="UP000045545">
    <property type="component" value="Unassembled WGS sequence"/>
</dbReference>
<accession>A0A0E3W3V4</accession>
<dbReference type="GO" id="GO:0003677">
    <property type="term" value="F:DNA binding"/>
    <property type="evidence" value="ECO:0007669"/>
    <property type="project" value="InterPro"/>
</dbReference>
<protein>
    <submittedName>
        <fullName evidence="2">Transposase, IS801/IS1294</fullName>
    </submittedName>
</protein>
<feature type="domain" description="Transposase IS801/IS1294" evidence="1">
    <location>
        <begin position="5"/>
        <end position="99"/>
    </location>
</feature>
<dbReference type="InterPro" id="IPR007069">
    <property type="entry name" value="Transposase_32"/>
</dbReference>
<organism evidence="2 3">
    <name type="scientific">Syntrophomonas zehnderi OL-4</name>
    <dbReference type="NCBI Taxonomy" id="690567"/>
    <lineage>
        <taxon>Bacteria</taxon>
        <taxon>Bacillati</taxon>
        <taxon>Bacillota</taxon>
        <taxon>Clostridia</taxon>
        <taxon>Eubacteriales</taxon>
        <taxon>Syntrophomonadaceae</taxon>
        <taxon>Syntrophomonas</taxon>
    </lineage>
</organism>
<dbReference type="GO" id="GO:0004803">
    <property type="term" value="F:transposase activity"/>
    <property type="evidence" value="ECO:0007669"/>
    <property type="project" value="InterPro"/>
</dbReference>
<dbReference type="EMBL" id="CGIH01000050">
    <property type="protein sequence ID" value="CFY07443.1"/>
    <property type="molecule type" value="Genomic_DNA"/>
</dbReference>
<gene>
    <name evidence="2" type="ORF">2660</name>
</gene>
<dbReference type="Pfam" id="PF04986">
    <property type="entry name" value="Y2_Tnp"/>
    <property type="match status" value="1"/>
</dbReference>
<keyword evidence="3" id="KW-1185">Reference proteome</keyword>
<evidence type="ECO:0000259" key="1">
    <source>
        <dbReference type="Pfam" id="PF04986"/>
    </source>
</evidence>
<sequence>MNWHHSGFNIYCGPAISPGERGGLEKLAQYIIRAPLSQERLIYIPSSAVPDGLARVIYKGKNSNVRESFTALDWLARLVTHIPNKGEQLVRYYGYYSNKSRGMRKKTDIDIETPAPVDSDITKKELRRNWARLIQKIYQTDPLLCPKCSGHMRIISIIEDLAIVKKILIHLNLCGSSLPSVASLH</sequence>
<evidence type="ECO:0000313" key="2">
    <source>
        <dbReference type="EMBL" id="CFY07443.1"/>
    </source>
</evidence>